<dbReference type="Proteomes" id="UP000659654">
    <property type="component" value="Unassembled WGS sequence"/>
</dbReference>
<keyword evidence="1" id="KW-1133">Transmembrane helix</keyword>
<keyword evidence="5" id="KW-1185">Reference proteome</keyword>
<dbReference type="Proteomes" id="UP000582659">
    <property type="component" value="Unassembled WGS sequence"/>
</dbReference>
<reference evidence="3" key="2">
    <citation type="submission" date="2020-09" db="EMBL/GenBank/DDBJ databases">
        <authorList>
            <person name="Kikuchi T."/>
        </authorList>
    </citation>
    <scope>NUCLEOTIDE SEQUENCE</scope>
    <source>
        <strain evidence="3">Ka4C1</strain>
    </source>
</reference>
<evidence type="ECO:0000313" key="3">
    <source>
        <dbReference type="EMBL" id="CAD5234592.1"/>
    </source>
</evidence>
<evidence type="ECO:0000256" key="2">
    <source>
        <dbReference type="SAM" id="SignalP"/>
    </source>
</evidence>
<evidence type="ECO:0000313" key="5">
    <source>
        <dbReference type="Proteomes" id="UP000659654"/>
    </source>
</evidence>
<sequence length="191" mass="21484">MLRFVFWSVLFSICDGHDALTSSSRVACNSTHLCSEVDRSIWLQKREKAKKIKELIDISRIGGFVNKDELEVLDARDELCWDINDAGFLFNNHSDAWPIACLSVGNANNSSCSPAPKEDALFDYIDGQTWKNFVKEARISMGCSVAEIMAAQDVSELFICRERCTHSGIGYFQSLLIMFSLFLTVITLSLH</sequence>
<dbReference type="EMBL" id="CAJFCV020000006">
    <property type="protein sequence ID" value="CAG9130473.1"/>
    <property type="molecule type" value="Genomic_DNA"/>
</dbReference>
<evidence type="ECO:0000256" key="1">
    <source>
        <dbReference type="SAM" id="Phobius"/>
    </source>
</evidence>
<evidence type="ECO:0000313" key="4">
    <source>
        <dbReference type="Proteomes" id="UP000095284"/>
    </source>
</evidence>
<organism evidence="4 6">
    <name type="scientific">Bursaphelenchus xylophilus</name>
    <name type="common">Pinewood nematode worm</name>
    <name type="synonym">Aphelenchoides xylophilus</name>
    <dbReference type="NCBI Taxonomy" id="6326"/>
    <lineage>
        <taxon>Eukaryota</taxon>
        <taxon>Metazoa</taxon>
        <taxon>Ecdysozoa</taxon>
        <taxon>Nematoda</taxon>
        <taxon>Chromadorea</taxon>
        <taxon>Rhabditida</taxon>
        <taxon>Tylenchina</taxon>
        <taxon>Tylenchomorpha</taxon>
        <taxon>Aphelenchoidea</taxon>
        <taxon>Aphelenchoididae</taxon>
        <taxon>Bursaphelenchus</taxon>
    </lineage>
</organism>
<protein>
    <submittedName>
        <fullName evidence="3">(pine wood nematode) hypothetical protein</fullName>
    </submittedName>
</protein>
<gene>
    <name evidence="3" type="ORF">BXYJ_LOCUS14683</name>
</gene>
<keyword evidence="1" id="KW-0812">Transmembrane</keyword>
<reference evidence="6" key="1">
    <citation type="submission" date="2016-11" db="UniProtKB">
        <authorList>
            <consortium name="WormBaseParasite"/>
        </authorList>
    </citation>
    <scope>IDENTIFICATION</scope>
</reference>
<feature type="chain" id="PRO_5035360013" evidence="2">
    <location>
        <begin position="17"/>
        <end position="191"/>
    </location>
</feature>
<feature type="transmembrane region" description="Helical" evidence="1">
    <location>
        <begin position="170"/>
        <end position="190"/>
    </location>
</feature>
<keyword evidence="2" id="KW-0732">Signal</keyword>
<name>A0A1I7SF85_BURXY</name>
<keyword evidence="1" id="KW-0472">Membrane</keyword>
<evidence type="ECO:0000313" key="6">
    <source>
        <dbReference type="WBParaSite" id="BXY_1169700.1"/>
    </source>
</evidence>
<dbReference type="AlphaFoldDB" id="A0A1I7SF85"/>
<dbReference type="WBParaSite" id="BXY_1169700.1">
    <property type="protein sequence ID" value="BXY_1169700.1"/>
    <property type="gene ID" value="BXY_1169700"/>
</dbReference>
<proteinExistence type="predicted"/>
<dbReference type="Proteomes" id="UP000095284">
    <property type="component" value="Unplaced"/>
</dbReference>
<dbReference type="EMBL" id="CAJFDI010000006">
    <property type="protein sequence ID" value="CAD5234592.1"/>
    <property type="molecule type" value="Genomic_DNA"/>
</dbReference>
<dbReference type="OrthoDB" id="5790750at2759"/>
<feature type="signal peptide" evidence="2">
    <location>
        <begin position="1"/>
        <end position="16"/>
    </location>
</feature>
<accession>A0A1I7SF85</accession>